<evidence type="ECO:0000256" key="5">
    <source>
        <dbReference type="ARBA" id="ARBA00022989"/>
    </source>
</evidence>
<dbReference type="PRINTS" id="PR00173">
    <property type="entry name" value="EDTRNSPORT"/>
</dbReference>
<dbReference type="SUPFAM" id="SSF118215">
    <property type="entry name" value="Proton glutamate symport protein"/>
    <property type="match status" value="1"/>
</dbReference>
<keyword evidence="3" id="KW-1003">Cell membrane</keyword>
<comment type="caution">
    <text evidence="8">The sequence shown here is derived from an EMBL/GenBank/DDBJ whole genome shotgun (WGS) entry which is preliminary data.</text>
</comment>
<keyword evidence="6 7" id="KW-0472">Membrane</keyword>
<organism evidence="8 9">
    <name type="scientific">Brevibacterium paucivorans</name>
    <dbReference type="NCBI Taxonomy" id="170994"/>
    <lineage>
        <taxon>Bacteria</taxon>
        <taxon>Bacillati</taxon>
        <taxon>Actinomycetota</taxon>
        <taxon>Actinomycetes</taxon>
        <taxon>Micrococcales</taxon>
        <taxon>Brevibacteriaceae</taxon>
        <taxon>Brevibacterium</taxon>
    </lineage>
</organism>
<dbReference type="PANTHER" id="PTHR42865:SF7">
    <property type="entry name" value="PROTON_GLUTAMATE-ASPARTATE SYMPORTER"/>
    <property type="match status" value="1"/>
</dbReference>
<gene>
    <name evidence="8" type="ORF">CJ199_06790</name>
</gene>
<accession>A0A2N6VNW9</accession>
<feature type="transmembrane region" description="Helical" evidence="7">
    <location>
        <begin position="44"/>
        <end position="65"/>
    </location>
</feature>
<feature type="transmembrane region" description="Helical" evidence="7">
    <location>
        <begin position="12"/>
        <end position="32"/>
    </location>
</feature>
<dbReference type="GO" id="GO:0006835">
    <property type="term" value="P:dicarboxylic acid transport"/>
    <property type="evidence" value="ECO:0007669"/>
    <property type="project" value="TreeGrafter"/>
</dbReference>
<keyword evidence="4 7" id="KW-0812">Transmembrane</keyword>
<dbReference type="PANTHER" id="PTHR42865">
    <property type="entry name" value="PROTON/GLUTAMATE-ASPARTATE SYMPORTER"/>
    <property type="match status" value="1"/>
</dbReference>
<feature type="transmembrane region" description="Helical" evidence="7">
    <location>
        <begin position="77"/>
        <end position="103"/>
    </location>
</feature>
<dbReference type="Gene3D" id="1.10.3860.10">
    <property type="entry name" value="Sodium:dicarboxylate symporter"/>
    <property type="match status" value="1"/>
</dbReference>
<keyword evidence="5 7" id="KW-1133">Transmembrane helix</keyword>
<dbReference type="OrthoDB" id="9766690at2"/>
<evidence type="ECO:0000256" key="7">
    <source>
        <dbReference type="SAM" id="Phobius"/>
    </source>
</evidence>
<proteinExistence type="predicted"/>
<feature type="transmembrane region" description="Helical" evidence="7">
    <location>
        <begin position="217"/>
        <end position="240"/>
    </location>
</feature>
<evidence type="ECO:0000256" key="3">
    <source>
        <dbReference type="ARBA" id="ARBA00022475"/>
    </source>
</evidence>
<dbReference type="GO" id="GO:0015293">
    <property type="term" value="F:symporter activity"/>
    <property type="evidence" value="ECO:0007669"/>
    <property type="project" value="UniProtKB-KW"/>
</dbReference>
<dbReference type="InterPro" id="IPR001991">
    <property type="entry name" value="Na-dicarboxylate_symporter"/>
</dbReference>
<dbReference type="EMBL" id="PNHK01000002">
    <property type="protein sequence ID" value="PMD05703.1"/>
    <property type="molecule type" value="Genomic_DNA"/>
</dbReference>
<protein>
    <submittedName>
        <fullName evidence="8">Sodium:proton antiporter</fullName>
    </submittedName>
</protein>
<feature type="transmembrane region" description="Helical" evidence="7">
    <location>
        <begin position="185"/>
        <end position="205"/>
    </location>
</feature>
<keyword evidence="2" id="KW-0813">Transport</keyword>
<dbReference type="Pfam" id="PF00375">
    <property type="entry name" value="SDF"/>
    <property type="match status" value="1"/>
</dbReference>
<feature type="transmembrane region" description="Helical" evidence="7">
    <location>
        <begin position="328"/>
        <end position="346"/>
    </location>
</feature>
<dbReference type="AlphaFoldDB" id="A0A2N6VNW9"/>
<evidence type="ECO:0000256" key="1">
    <source>
        <dbReference type="ARBA" id="ARBA00004651"/>
    </source>
</evidence>
<sequence>MTAQSGGWKNYRFPILILTGVVVGAIVGLILGESATVLKPFGTVFINMMFTLVVPMVFFSIASAVANMNSATRLGRIMGSMMAVFIATGIVASSVMLLALGIFRPLDNVQVSMDEMPEEQEELSIGDQIVGAFTVEDFSDVISTKHMLPLIVFAVLVGLSANLVKDKGAVFRSFLDSGNEVFMKMTGLVMYYAPIGLGAYFAALIGELGSQLVGGYVRAFAVYYPVAIVYFFAAFTLYSWLAGGVAGMRRMWANILAPTAVSLGTGSSVASIPSNLRAAKRIGVPDDIRETIIPIGATIHMEGSCLSAILKIAFLFAVFERDIFTPQALAIAVLIALLSGMVMSGIPSGGFLGELMIVSMYGFPPAALPIISVIGTVVDPPATTVNAAGDTVSSMMVARVVDGKDWMKKETQASDGAELGETA</sequence>
<reference evidence="8 9" key="1">
    <citation type="submission" date="2017-09" db="EMBL/GenBank/DDBJ databases">
        <title>Bacterial strain isolated from the female urinary microbiota.</title>
        <authorList>
            <person name="Thomas-White K."/>
            <person name="Kumar N."/>
            <person name="Forster S."/>
            <person name="Putonti C."/>
            <person name="Lawley T."/>
            <person name="Wolfe A.J."/>
        </authorList>
    </citation>
    <scope>NUCLEOTIDE SEQUENCE [LARGE SCALE GENOMIC DNA]</scope>
    <source>
        <strain evidence="8 9">UMB1301</strain>
    </source>
</reference>
<feature type="transmembrane region" description="Helical" evidence="7">
    <location>
        <begin position="358"/>
        <end position="378"/>
    </location>
</feature>
<dbReference type="RefSeq" id="WP_102238722.1">
    <property type="nucleotide sequence ID" value="NZ_PNHK01000002.1"/>
</dbReference>
<feature type="transmembrane region" description="Helical" evidence="7">
    <location>
        <begin position="146"/>
        <end position="164"/>
    </location>
</feature>
<evidence type="ECO:0000313" key="9">
    <source>
        <dbReference type="Proteomes" id="UP000235598"/>
    </source>
</evidence>
<comment type="subcellular location">
    <subcellularLocation>
        <location evidence="1">Cell membrane</location>
        <topology evidence="1">Multi-pass membrane protein</topology>
    </subcellularLocation>
</comment>
<evidence type="ECO:0000256" key="4">
    <source>
        <dbReference type="ARBA" id="ARBA00022692"/>
    </source>
</evidence>
<dbReference type="GO" id="GO:0005886">
    <property type="term" value="C:plasma membrane"/>
    <property type="evidence" value="ECO:0007669"/>
    <property type="project" value="UniProtKB-SubCell"/>
</dbReference>
<dbReference type="Proteomes" id="UP000235598">
    <property type="component" value="Unassembled WGS sequence"/>
</dbReference>
<name>A0A2N6VNW9_9MICO</name>
<evidence type="ECO:0000256" key="6">
    <source>
        <dbReference type="ARBA" id="ARBA00023136"/>
    </source>
</evidence>
<evidence type="ECO:0000256" key="2">
    <source>
        <dbReference type="ARBA" id="ARBA00022448"/>
    </source>
</evidence>
<evidence type="ECO:0000313" key="8">
    <source>
        <dbReference type="EMBL" id="PMD05703.1"/>
    </source>
</evidence>
<dbReference type="InterPro" id="IPR036458">
    <property type="entry name" value="Na:dicarbo_symporter_sf"/>
</dbReference>